<dbReference type="KEGG" id="sdyn:Mal52_45350"/>
<feature type="region of interest" description="Disordered" evidence="1">
    <location>
        <begin position="25"/>
        <end position="55"/>
    </location>
</feature>
<feature type="compositionally biased region" description="Low complexity" evidence="1">
    <location>
        <begin position="25"/>
        <end position="49"/>
    </location>
</feature>
<dbReference type="RefSeq" id="WP_145378565.1">
    <property type="nucleotide sequence ID" value="NZ_CP036276.1"/>
</dbReference>
<protein>
    <submittedName>
        <fullName evidence="3">Uncharacterized protein</fullName>
    </submittedName>
</protein>
<reference evidence="3 4" key="1">
    <citation type="submission" date="2019-02" db="EMBL/GenBank/DDBJ databases">
        <title>Deep-cultivation of Planctomycetes and their phenomic and genomic characterization uncovers novel biology.</title>
        <authorList>
            <person name="Wiegand S."/>
            <person name="Jogler M."/>
            <person name="Boedeker C."/>
            <person name="Pinto D."/>
            <person name="Vollmers J."/>
            <person name="Rivas-Marin E."/>
            <person name="Kohn T."/>
            <person name="Peeters S.H."/>
            <person name="Heuer A."/>
            <person name="Rast P."/>
            <person name="Oberbeckmann S."/>
            <person name="Bunk B."/>
            <person name="Jeske O."/>
            <person name="Meyerdierks A."/>
            <person name="Storesund J.E."/>
            <person name="Kallscheuer N."/>
            <person name="Luecker S."/>
            <person name="Lage O.M."/>
            <person name="Pohl T."/>
            <person name="Merkel B.J."/>
            <person name="Hornburger P."/>
            <person name="Mueller R.-W."/>
            <person name="Bruemmer F."/>
            <person name="Labrenz M."/>
            <person name="Spormann A.M."/>
            <person name="Op den Camp H."/>
            <person name="Overmann J."/>
            <person name="Amann R."/>
            <person name="Jetten M.S.M."/>
            <person name="Mascher T."/>
            <person name="Medema M.H."/>
            <person name="Devos D.P."/>
            <person name="Kaster A.-K."/>
            <person name="Ovreas L."/>
            <person name="Rohde M."/>
            <person name="Galperin M.Y."/>
            <person name="Jogler C."/>
        </authorList>
    </citation>
    <scope>NUCLEOTIDE SEQUENCE [LARGE SCALE GENOMIC DNA]</scope>
    <source>
        <strain evidence="3 4">Mal52</strain>
    </source>
</reference>
<gene>
    <name evidence="3" type="ORF">Mal52_45350</name>
</gene>
<proteinExistence type="predicted"/>
<dbReference type="EMBL" id="CP036276">
    <property type="protein sequence ID" value="QDU46038.1"/>
    <property type="molecule type" value="Genomic_DNA"/>
</dbReference>
<accession>A0A517ZU80</accession>
<keyword evidence="4" id="KW-1185">Reference proteome</keyword>
<dbReference type="AlphaFoldDB" id="A0A517ZU80"/>
<organism evidence="3 4">
    <name type="scientific">Symmachiella dynata</name>
    <dbReference type="NCBI Taxonomy" id="2527995"/>
    <lineage>
        <taxon>Bacteria</taxon>
        <taxon>Pseudomonadati</taxon>
        <taxon>Planctomycetota</taxon>
        <taxon>Planctomycetia</taxon>
        <taxon>Planctomycetales</taxon>
        <taxon>Planctomycetaceae</taxon>
        <taxon>Symmachiella</taxon>
    </lineage>
</organism>
<evidence type="ECO:0000256" key="2">
    <source>
        <dbReference type="SAM" id="SignalP"/>
    </source>
</evidence>
<evidence type="ECO:0000256" key="1">
    <source>
        <dbReference type="SAM" id="MobiDB-lite"/>
    </source>
</evidence>
<feature type="signal peptide" evidence="2">
    <location>
        <begin position="1"/>
        <end position="24"/>
    </location>
</feature>
<feature type="compositionally biased region" description="Basic residues" evidence="1">
    <location>
        <begin position="526"/>
        <end position="541"/>
    </location>
</feature>
<evidence type="ECO:0000313" key="3">
    <source>
        <dbReference type="EMBL" id="QDU46038.1"/>
    </source>
</evidence>
<feature type="region of interest" description="Disordered" evidence="1">
    <location>
        <begin position="518"/>
        <end position="541"/>
    </location>
</feature>
<feature type="chain" id="PRO_5021838149" evidence="2">
    <location>
        <begin position="25"/>
        <end position="603"/>
    </location>
</feature>
<name>A0A517ZU80_9PLAN</name>
<sequence length="603" mass="67137" precursor="true">MARIFHLMFASFVLVALATPNVSAQEETPATDAPAETQAAETESAAAPEPQGPRPLVTFMFTNANEFLADLKFLMGEGHDEDKALENLQLLLLDPYLVGLDPKNPPVPRDKPSGAVVYLEDAKLQSVLFFPVLNEAEFFDTISDVGIDNKEVGGGFYAISGEVLPNSHARLANGYVYFAESKSLLLRDLPKPEELFHDFLEKKYDVAAHIDGSSTSIEQRRDAFREFRKETTGSMKKLKDEEELDFQIRQSVVEFQLDEIERYFSESKMIELGWTTDVEGKRGVVHIELEALPDTELAKTIEVLEQTDGDANTTVTKDYVSFSSTHFQFDPMRQKHMLAISELLRKKAHEQIDVDEQIADADKENAKKVSDLIFSLLDANTNEGTLFGWMKVLKNDEKQHTLLGQTTVKNVPQIVTILTDSGVAELNVDKVADKADIHKVAIYGDYDGLKGQFGDDLAIYIATGTGELQDRVWVGLGHDAVAEIKKAIEANEAAGPVAAQLRIKVGSWVDALIDPESKKAEAPEKKTRRPRRGRRRARGTKKKEAYDIGRIAWQTLGNVDDDILVITLEKVAENRVVVHEDIDTGLLRFIGKVLAQEINANLK</sequence>
<evidence type="ECO:0000313" key="4">
    <source>
        <dbReference type="Proteomes" id="UP000319383"/>
    </source>
</evidence>
<dbReference type="Proteomes" id="UP000319383">
    <property type="component" value="Chromosome"/>
</dbReference>
<keyword evidence="2" id="KW-0732">Signal</keyword>